<dbReference type="PANTHER" id="PTHR34145">
    <property type="entry name" value="OS02G0105600 PROTEIN"/>
    <property type="match status" value="1"/>
</dbReference>
<dbReference type="PANTHER" id="PTHR34145:SF77">
    <property type="match status" value="1"/>
</dbReference>
<reference evidence="2 3" key="1">
    <citation type="submission" date="2022-03" db="EMBL/GenBank/DDBJ databases">
        <authorList>
            <person name="Nunn A."/>
            <person name="Chopra R."/>
            <person name="Nunn A."/>
            <person name="Contreras Garrido A."/>
        </authorList>
    </citation>
    <scope>NUCLEOTIDE SEQUENCE [LARGE SCALE GENOMIC DNA]</scope>
</reference>
<dbReference type="InterPro" id="IPR032675">
    <property type="entry name" value="LRR_dom_sf"/>
</dbReference>
<accession>A0AAU9RVU9</accession>
<dbReference type="InterPro" id="IPR055357">
    <property type="entry name" value="LRR_At1g61320_AtMIF1"/>
</dbReference>
<organism evidence="2 3">
    <name type="scientific">Thlaspi arvense</name>
    <name type="common">Field penny-cress</name>
    <dbReference type="NCBI Taxonomy" id="13288"/>
    <lineage>
        <taxon>Eukaryota</taxon>
        <taxon>Viridiplantae</taxon>
        <taxon>Streptophyta</taxon>
        <taxon>Embryophyta</taxon>
        <taxon>Tracheophyta</taxon>
        <taxon>Spermatophyta</taxon>
        <taxon>Magnoliopsida</taxon>
        <taxon>eudicotyledons</taxon>
        <taxon>Gunneridae</taxon>
        <taxon>Pentapetalae</taxon>
        <taxon>rosids</taxon>
        <taxon>malvids</taxon>
        <taxon>Brassicales</taxon>
        <taxon>Brassicaceae</taxon>
        <taxon>Thlaspideae</taxon>
        <taxon>Thlaspi</taxon>
    </lineage>
</organism>
<evidence type="ECO:0000313" key="2">
    <source>
        <dbReference type="EMBL" id="CAH2047881.1"/>
    </source>
</evidence>
<keyword evidence="3" id="KW-1185">Reference proteome</keyword>
<dbReference type="SUPFAM" id="SSF52047">
    <property type="entry name" value="RNI-like"/>
    <property type="match status" value="1"/>
</dbReference>
<proteinExistence type="predicted"/>
<evidence type="ECO:0000259" key="1">
    <source>
        <dbReference type="Pfam" id="PF23622"/>
    </source>
</evidence>
<feature type="domain" description="At1g61320/AtMIF1 LRR" evidence="1">
    <location>
        <begin position="76"/>
        <end position="417"/>
    </location>
</feature>
<gene>
    <name evidence="2" type="ORF">TAV2_LOCUS8077</name>
</gene>
<name>A0AAU9RVU9_THLAR</name>
<sequence length="441" mass="51049">MSESSTKLIKFTENLPEHLVEHIISVFLPIQLLLRNRSVSKKFKATEIRSRDLDFSGMFFMRCSQLEAVNIIVSVFNQHKGSNINRFVLVLNYIGVKNKILSWVNTCIDKGIQELVLDFSKAKKVAEIPVNFSAIKTLIVLKLRWCQFKIPKNSPKGLKLLRTLELMKIQVTEMVIDAIFSNCIHLETLELIECIMYGVLNIKAHNHKKFKSLVVYSMPDLMDIVLDAPTLECYKYDGLVSAVDFSRVDALKEAKLHYKRGNRWGYCDLFEMVHGNMGACIKEVQVFATTNIFLEAIPFRSVMGQMRQRPLCFPNLKEFQVVIRGRAFCGLYNIAEFLDQCPNLERVLIDIDDFTFEPKLNGELPIYQLDTIKEVEINGYKGHWHEVDIVRFFVSNAQFLEKLILKISRNRKIKFSEHDHARIKYIETISMKKGLIKVVEV</sequence>
<protein>
    <recommendedName>
        <fullName evidence="1">At1g61320/AtMIF1 LRR domain-containing protein</fullName>
    </recommendedName>
</protein>
<evidence type="ECO:0000313" key="3">
    <source>
        <dbReference type="Proteomes" id="UP000836841"/>
    </source>
</evidence>
<dbReference type="EMBL" id="OU466858">
    <property type="protein sequence ID" value="CAH2047881.1"/>
    <property type="molecule type" value="Genomic_DNA"/>
</dbReference>
<dbReference type="AlphaFoldDB" id="A0AAU9RVU9"/>
<dbReference type="Proteomes" id="UP000836841">
    <property type="component" value="Chromosome 2"/>
</dbReference>
<dbReference type="Pfam" id="PF23622">
    <property type="entry name" value="LRR_At1g61320_AtMIF1"/>
    <property type="match status" value="1"/>
</dbReference>
<dbReference type="InterPro" id="IPR053772">
    <property type="entry name" value="At1g61320/At1g61330-like"/>
</dbReference>
<dbReference type="Gene3D" id="3.80.10.10">
    <property type="entry name" value="Ribonuclease Inhibitor"/>
    <property type="match status" value="1"/>
</dbReference>